<dbReference type="Proteomes" id="UP001551482">
    <property type="component" value="Unassembled WGS sequence"/>
</dbReference>
<comment type="caution">
    <text evidence="1">The sequence shown here is derived from an EMBL/GenBank/DDBJ whole genome shotgun (WGS) entry which is preliminary data.</text>
</comment>
<sequence>MTAPDPDRTAFRRTRRALDWKSVTDGARLEYTPIGDKPVIVRITGRTNEHLFAHPTGRRRADDELVIPRADVDAGRVAKPPARKRALGYAEVPGGVLAFCRCCDWEADRPQGTKTASEYLFMTSHARCPGTEAAR</sequence>
<accession>A0ABV3DTI6</accession>
<gene>
    <name evidence="1" type="ORF">AB0C36_36695</name>
</gene>
<protein>
    <submittedName>
        <fullName evidence="1">Uncharacterized protein</fullName>
    </submittedName>
</protein>
<reference evidence="1 2" key="1">
    <citation type="submission" date="2024-06" db="EMBL/GenBank/DDBJ databases">
        <title>The Natural Products Discovery Center: Release of the First 8490 Sequenced Strains for Exploring Actinobacteria Biosynthetic Diversity.</title>
        <authorList>
            <person name="Kalkreuter E."/>
            <person name="Kautsar S.A."/>
            <person name="Yang D."/>
            <person name="Bader C.D."/>
            <person name="Teijaro C.N."/>
            <person name="Fluegel L."/>
            <person name="Davis C.M."/>
            <person name="Simpson J.R."/>
            <person name="Lauterbach L."/>
            <person name="Steele A.D."/>
            <person name="Gui C."/>
            <person name="Meng S."/>
            <person name="Li G."/>
            <person name="Viehrig K."/>
            <person name="Ye F."/>
            <person name="Su P."/>
            <person name="Kiefer A.F."/>
            <person name="Nichols A."/>
            <person name="Cepeda A.J."/>
            <person name="Yan W."/>
            <person name="Fan B."/>
            <person name="Jiang Y."/>
            <person name="Adhikari A."/>
            <person name="Zheng C.-J."/>
            <person name="Schuster L."/>
            <person name="Cowan T.M."/>
            <person name="Smanski M.J."/>
            <person name="Chevrette M.G."/>
            <person name="De Carvalho L.P.S."/>
            <person name="Shen B."/>
        </authorList>
    </citation>
    <scope>NUCLEOTIDE SEQUENCE [LARGE SCALE GENOMIC DNA]</scope>
    <source>
        <strain evidence="1 2">NPDC048946</strain>
    </source>
</reference>
<dbReference type="EMBL" id="JBEZFP010000150">
    <property type="protein sequence ID" value="MEU8139026.1"/>
    <property type="molecule type" value="Genomic_DNA"/>
</dbReference>
<evidence type="ECO:0000313" key="1">
    <source>
        <dbReference type="EMBL" id="MEU8139026.1"/>
    </source>
</evidence>
<dbReference type="RefSeq" id="WP_358362858.1">
    <property type="nucleotide sequence ID" value="NZ_JBEZFP010000150.1"/>
</dbReference>
<evidence type="ECO:0000313" key="2">
    <source>
        <dbReference type="Proteomes" id="UP001551482"/>
    </source>
</evidence>
<name>A0ABV3DTI6_9ACTN</name>
<proteinExistence type="predicted"/>
<keyword evidence="2" id="KW-1185">Reference proteome</keyword>
<organism evidence="1 2">
    <name type="scientific">Streptodolium elevatio</name>
    <dbReference type="NCBI Taxonomy" id="3157996"/>
    <lineage>
        <taxon>Bacteria</taxon>
        <taxon>Bacillati</taxon>
        <taxon>Actinomycetota</taxon>
        <taxon>Actinomycetes</taxon>
        <taxon>Kitasatosporales</taxon>
        <taxon>Streptomycetaceae</taxon>
        <taxon>Streptodolium</taxon>
    </lineage>
</organism>